<dbReference type="CDD" id="cd00082">
    <property type="entry name" value="HisKA"/>
    <property type="match status" value="1"/>
</dbReference>
<feature type="transmembrane region" description="Helical" evidence="6">
    <location>
        <begin position="288"/>
        <end position="305"/>
    </location>
</feature>
<dbReference type="EMBL" id="JBHSCR010000017">
    <property type="protein sequence ID" value="MFC4349418.1"/>
    <property type="molecule type" value="Genomic_DNA"/>
</dbReference>
<dbReference type="InterPro" id="IPR036890">
    <property type="entry name" value="HATPase_C_sf"/>
</dbReference>
<dbReference type="Pfam" id="PF02518">
    <property type="entry name" value="HATPase_c"/>
    <property type="match status" value="1"/>
</dbReference>
<feature type="transmembrane region" description="Helical" evidence="6">
    <location>
        <begin position="317"/>
        <end position="337"/>
    </location>
</feature>
<evidence type="ECO:0000256" key="2">
    <source>
        <dbReference type="ARBA" id="ARBA00012438"/>
    </source>
</evidence>
<protein>
    <recommendedName>
        <fullName evidence="2">histidine kinase</fullName>
        <ecNumber evidence="2">2.7.13.3</ecNumber>
    </recommendedName>
</protein>
<dbReference type="SMART" id="SM00387">
    <property type="entry name" value="HATPase_c"/>
    <property type="match status" value="1"/>
</dbReference>
<dbReference type="SUPFAM" id="SSF47384">
    <property type="entry name" value="Homodimeric domain of signal transducing histidine kinase"/>
    <property type="match status" value="1"/>
</dbReference>
<dbReference type="EC" id="2.7.13.3" evidence="2"/>
<keyword evidence="7" id="KW-0732">Signal</keyword>
<evidence type="ECO:0000256" key="5">
    <source>
        <dbReference type="PROSITE-ProRule" id="PRU00169"/>
    </source>
</evidence>
<dbReference type="SMART" id="SM00448">
    <property type="entry name" value="REC"/>
    <property type="match status" value="1"/>
</dbReference>
<keyword evidence="6" id="KW-1133">Transmembrane helix</keyword>
<evidence type="ECO:0000256" key="6">
    <source>
        <dbReference type="SAM" id="Phobius"/>
    </source>
</evidence>
<evidence type="ECO:0000259" key="8">
    <source>
        <dbReference type="PROSITE" id="PS50109"/>
    </source>
</evidence>
<keyword evidence="6" id="KW-0472">Membrane</keyword>
<dbReference type="CDD" id="cd17546">
    <property type="entry name" value="REC_hyHK_CKI1_RcsC-like"/>
    <property type="match status" value="1"/>
</dbReference>
<gene>
    <name evidence="10" type="ORF">ACFO5Q_16315</name>
</gene>
<keyword evidence="6" id="KW-0812">Transmembrane</keyword>
<dbReference type="InterPro" id="IPR011006">
    <property type="entry name" value="CheY-like_superfamily"/>
</dbReference>
<keyword evidence="10" id="KW-0067">ATP-binding</keyword>
<evidence type="ECO:0000256" key="1">
    <source>
        <dbReference type="ARBA" id="ARBA00000085"/>
    </source>
</evidence>
<keyword evidence="4" id="KW-0902">Two-component regulatory system</keyword>
<comment type="caution">
    <text evidence="10">The sequence shown here is derived from an EMBL/GenBank/DDBJ whole genome shotgun (WGS) entry which is preliminary data.</text>
</comment>
<evidence type="ECO:0000256" key="3">
    <source>
        <dbReference type="ARBA" id="ARBA00022553"/>
    </source>
</evidence>
<dbReference type="Pfam" id="PF00072">
    <property type="entry name" value="Response_reg"/>
    <property type="match status" value="1"/>
</dbReference>
<feature type="modified residue" description="4-aspartylphosphate" evidence="5">
    <location>
        <position position="723"/>
    </location>
</feature>
<dbReference type="InterPro" id="IPR003594">
    <property type="entry name" value="HATPase_dom"/>
</dbReference>
<dbReference type="SMART" id="SM00388">
    <property type="entry name" value="HisKA"/>
    <property type="match status" value="1"/>
</dbReference>
<dbReference type="InterPro" id="IPR005467">
    <property type="entry name" value="His_kinase_dom"/>
</dbReference>
<dbReference type="Pfam" id="PF07695">
    <property type="entry name" value="7TMR-DISM_7TM"/>
    <property type="match status" value="1"/>
</dbReference>
<feature type="transmembrane region" description="Helical" evidence="6">
    <location>
        <begin position="256"/>
        <end position="276"/>
    </location>
</feature>
<name>A0ABV8UDT1_9PROT</name>
<dbReference type="PROSITE" id="PS50109">
    <property type="entry name" value="HIS_KIN"/>
    <property type="match status" value="1"/>
</dbReference>
<dbReference type="SUPFAM" id="SSF52172">
    <property type="entry name" value="CheY-like"/>
    <property type="match status" value="1"/>
</dbReference>
<dbReference type="Pfam" id="PF00512">
    <property type="entry name" value="HisKA"/>
    <property type="match status" value="1"/>
</dbReference>
<dbReference type="SUPFAM" id="SSF55874">
    <property type="entry name" value="ATPase domain of HSP90 chaperone/DNA topoisomerase II/histidine kinase"/>
    <property type="match status" value="1"/>
</dbReference>
<dbReference type="Proteomes" id="UP001595776">
    <property type="component" value="Unassembled WGS sequence"/>
</dbReference>
<dbReference type="Gene3D" id="3.30.565.10">
    <property type="entry name" value="Histidine kinase-like ATPase, C-terminal domain"/>
    <property type="match status" value="1"/>
</dbReference>
<dbReference type="InterPro" id="IPR036097">
    <property type="entry name" value="HisK_dim/P_sf"/>
</dbReference>
<dbReference type="PROSITE" id="PS50110">
    <property type="entry name" value="RESPONSE_REGULATORY"/>
    <property type="match status" value="1"/>
</dbReference>
<keyword evidence="10" id="KW-0547">Nucleotide-binding</keyword>
<evidence type="ECO:0000256" key="4">
    <source>
        <dbReference type="ARBA" id="ARBA00023012"/>
    </source>
</evidence>
<dbReference type="RefSeq" id="WP_068146451.1">
    <property type="nucleotide sequence ID" value="NZ_JBHSCR010000017.1"/>
</dbReference>
<dbReference type="InterPro" id="IPR011623">
    <property type="entry name" value="7TMR_DISM_rcpt_extracell_dom1"/>
</dbReference>
<feature type="domain" description="Histidine kinase" evidence="8">
    <location>
        <begin position="428"/>
        <end position="649"/>
    </location>
</feature>
<feature type="domain" description="Response regulatory" evidence="9">
    <location>
        <begin position="674"/>
        <end position="790"/>
    </location>
</feature>
<dbReference type="InterPro" id="IPR004358">
    <property type="entry name" value="Sig_transdc_His_kin-like_C"/>
</dbReference>
<dbReference type="InterPro" id="IPR003661">
    <property type="entry name" value="HisK_dim/P_dom"/>
</dbReference>
<dbReference type="CDD" id="cd16922">
    <property type="entry name" value="HATPase_EvgS-ArcB-TorS-like"/>
    <property type="match status" value="1"/>
</dbReference>
<keyword evidence="11" id="KW-1185">Reference proteome</keyword>
<feature type="transmembrane region" description="Helical" evidence="6">
    <location>
        <begin position="220"/>
        <end position="244"/>
    </location>
</feature>
<evidence type="ECO:0000259" key="9">
    <source>
        <dbReference type="PROSITE" id="PS50110"/>
    </source>
</evidence>
<dbReference type="InterPro" id="IPR001789">
    <property type="entry name" value="Sig_transdc_resp-reg_receiver"/>
</dbReference>
<dbReference type="GO" id="GO:0005524">
    <property type="term" value="F:ATP binding"/>
    <property type="evidence" value="ECO:0007669"/>
    <property type="project" value="UniProtKB-KW"/>
</dbReference>
<sequence length="795" mass="86248">MRQSQQAITLVAGNGLWRLFALVVLACLMVTASAASAAEPPNGPNLLPTACHFRTDTQPSFDSMLPRLPEAQCDSAPMPGEDVVWLSLDVASVTPEAGTDYALLLFREWTDRAIVQIHYGDGHMISYDVADPGFDDYWSVGNFLRFDAPARTAPVSHVLVGLENTASIRTFRQINFVAAQDWAMSETDGRLLAGLIIGILMAMLFYNITLAAVLRFDFHVHYCIFVFAVVLYNFTAYGMMSHFFPGAVGISAQMNLTILTLGLIGFSGLQFLVSFIEKGILGDRWRTSAHVLAYAFMASAILYAATRGWHTDTIDLIFNLMSGLGVLFILATLIKSLMAGSRAAIFYAVGWLLPIVGVALRVMRGFDVIPHSSLVEYSMSIGMALETIVLSIGIADRISTIRKDRDEAKVAEEKARAASQAKSDFLAHISHEIRTPMNAIIGMTELVATTELTDKQRDYVGNIQISGNVLMALLNDILDLSKIEAGKVDLEHIPFSPADIFRNVQAIAAPKAEEKGLTFSLEGVDALPDQLVGDPTRLSQILINLSNNAVKFTEEGSVTISVAARGKRADTLTLTCDVRDTGIGMTPEQQGKLFKAFNQADETVTRRYGGTGLGLAICKQLVGLMGGNIAVESTPGKGSCFRFSLPFTKVPEQAESKAKAAPNAIEKAHYKGRRILVAEDNEINQLLARRALEPTGLEIDIASNGTEALKLADKHAYDLIFMDLNMPDMDGITVTRTIREKNGGTVVPIIALTASVAAKDIEACISAGMNDHVSKPFKPDALHQALSRWLPAASQ</sequence>
<accession>A0ABV8UDT1</accession>
<dbReference type="Gene3D" id="3.40.50.2300">
    <property type="match status" value="1"/>
</dbReference>
<dbReference type="PRINTS" id="PR00344">
    <property type="entry name" value="BCTRLSENSOR"/>
</dbReference>
<evidence type="ECO:0000313" key="11">
    <source>
        <dbReference type="Proteomes" id="UP001595776"/>
    </source>
</evidence>
<feature type="signal peptide" evidence="7">
    <location>
        <begin position="1"/>
        <end position="37"/>
    </location>
</feature>
<keyword evidence="3 5" id="KW-0597">Phosphoprotein</keyword>
<feature type="transmembrane region" description="Helical" evidence="6">
    <location>
        <begin position="191"/>
        <end position="213"/>
    </location>
</feature>
<feature type="transmembrane region" description="Helical" evidence="6">
    <location>
        <begin position="344"/>
        <end position="363"/>
    </location>
</feature>
<dbReference type="Gene3D" id="1.10.287.130">
    <property type="match status" value="1"/>
</dbReference>
<comment type="catalytic activity">
    <reaction evidence="1">
        <text>ATP + protein L-histidine = ADP + protein N-phospho-L-histidine.</text>
        <dbReference type="EC" id="2.7.13.3"/>
    </reaction>
</comment>
<feature type="chain" id="PRO_5046831387" description="histidine kinase" evidence="7">
    <location>
        <begin position="38"/>
        <end position="795"/>
    </location>
</feature>
<evidence type="ECO:0000256" key="7">
    <source>
        <dbReference type="SAM" id="SignalP"/>
    </source>
</evidence>
<dbReference type="PANTHER" id="PTHR45339">
    <property type="entry name" value="HYBRID SIGNAL TRANSDUCTION HISTIDINE KINASE J"/>
    <property type="match status" value="1"/>
</dbReference>
<proteinExistence type="predicted"/>
<organism evidence="10 11">
    <name type="scientific">Kordiimonas lipolytica</name>
    <dbReference type="NCBI Taxonomy" id="1662421"/>
    <lineage>
        <taxon>Bacteria</taxon>
        <taxon>Pseudomonadati</taxon>
        <taxon>Pseudomonadota</taxon>
        <taxon>Alphaproteobacteria</taxon>
        <taxon>Kordiimonadales</taxon>
        <taxon>Kordiimonadaceae</taxon>
        <taxon>Kordiimonas</taxon>
    </lineage>
</organism>
<evidence type="ECO:0000313" key="10">
    <source>
        <dbReference type="EMBL" id="MFC4349418.1"/>
    </source>
</evidence>
<dbReference type="PANTHER" id="PTHR45339:SF1">
    <property type="entry name" value="HYBRID SIGNAL TRANSDUCTION HISTIDINE KINASE J"/>
    <property type="match status" value="1"/>
</dbReference>
<reference evidence="11" key="1">
    <citation type="journal article" date="2019" name="Int. J. Syst. Evol. Microbiol.">
        <title>The Global Catalogue of Microorganisms (GCM) 10K type strain sequencing project: providing services to taxonomists for standard genome sequencing and annotation.</title>
        <authorList>
            <consortium name="The Broad Institute Genomics Platform"/>
            <consortium name="The Broad Institute Genome Sequencing Center for Infectious Disease"/>
            <person name="Wu L."/>
            <person name="Ma J."/>
        </authorList>
    </citation>
    <scope>NUCLEOTIDE SEQUENCE [LARGE SCALE GENOMIC DNA]</scope>
    <source>
        <strain evidence="11">CGMCC 1.15304</strain>
    </source>
</reference>